<dbReference type="EMBL" id="CP035704">
    <property type="protein sequence ID" value="QBB70641.1"/>
    <property type="molecule type" value="Genomic_DNA"/>
</dbReference>
<evidence type="ECO:0000256" key="1">
    <source>
        <dbReference type="SAM" id="Phobius"/>
    </source>
</evidence>
<evidence type="ECO:0000313" key="2">
    <source>
        <dbReference type="EMBL" id="QBB70641.1"/>
    </source>
</evidence>
<dbReference type="RefSeq" id="WP_129832898.1">
    <property type="nucleotide sequence ID" value="NZ_CP035704.1"/>
</dbReference>
<dbReference type="Proteomes" id="UP000291562">
    <property type="component" value="Chromosome"/>
</dbReference>
<dbReference type="OrthoDB" id="5734946at2"/>
<gene>
    <name evidence="2" type="ORF">ELE36_09840</name>
</gene>
<protein>
    <submittedName>
        <fullName evidence="2">DUF4845 domain-containing protein</fullName>
    </submittedName>
</protein>
<name>A0A411HJH9_9GAMM</name>
<feature type="transmembrane region" description="Helical" evidence="1">
    <location>
        <begin position="12"/>
        <end position="36"/>
    </location>
</feature>
<keyword evidence="3" id="KW-1185">Reference proteome</keyword>
<dbReference type="Pfam" id="PF16137">
    <property type="entry name" value="DUF4845"/>
    <property type="match status" value="1"/>
</dbReference>
<dbReference type="KEGG" id="xbc:ELE36_09840"/>
<proteinExistence type="predicted"/>
<dbReference type="AlphaFoldDB" id="A0A411HJH9"/>
<sequence length="129" mass="14296">MNSKRTQSGITFIGFLFLLAVIGFFAYMGMILFPVYSEYSGVSKAVETLAKEPSSADKTLDALRSELMFKFSLQYVSDGSVPVQAIRVLTVNGLKTLDVAYERRIHFISNIDFAISFHKTATLSHVSSP</sequence>
<keyword evidence="1" id="KW-0812">Transmembrane</keyword>
<accession>A0A411HJH9</accession>
<keyword evidence="1" id="KW-0472">Membrane</keyword>
<evidence type="ECO:0000313" key="3">
    <source>
        <dbReference type="Proteomes" id="UP000291562"/>
    </source>
</evidence>
<keyword evidence="1" id="KW-1133">Transmembrane helix</keyword>
<reference evidence="2 3" key="1">
    <citation type="submission" date="2019-01" db="EMBL/GenBank/DDBJ databases">
        <title>Pseudolysobacter antarctica gen. nov., sp. nov., isolated from Fildes Peninsula, Antarctica.</title>
        <authorList>
            <person name="Wei Z."/>
            <person name="Peng F."/>
        </authorList>
    </citation>
    <scope>NUCLEOTIDE SEQUENCE [LARGE SCALE GENOMIC DNA]</scope>
    <source>
        <strain evidence="2 3">AQ6-296</strain>
    </source>
</reference>
<organism evidence="2 3">
    <name type="scientific">Pseudolysobacter antarcticus</name>
    <dbReference type="NCBI Taxonomy" id="2511995"/>
    <lineage>
        <taxon>Bacteria</taxon>
        <taxon>Pseudomonadati</taxon>
        <taxon>Pseudomonadota</taxon>
        <taxon>Gammaproteobacteria</taxon>
        <taxon>Lysobacterales</taxon>
        <taxon>Rhodanobacteraceae</taxon>
        <taxon>Pseudolysobacter</taxon>
    </lineage>
</organism>
<dbReference type="InterPro" id="IPR032314">
    <property type="entry name" value="DUF4845"/>
</dbReference>